<accession>A0A8D8Z018</accession>
<sequence>MLLQNDEFVHMKGSSLEGKLISMMLGSFRTCRSLVCLMSKMHGAGGGMPPRSGGGGGGGGQFRSAALNGVASNGGGMGSKKMRKRKELDALVSHPSATNGQKRLSLSRSRHTDQLLAESTDDEFYWSSSGREKTPNSGFGSGRSTSAYLKRSCAADKRRGGSSRRDSWKFGFLRACSFMFVFTCIVATCSVLYLFLDIRQQCAYLRHELDEGENNPPWPYLTIRH</sequence>
<feature type="region of interest" description="Disordered" evidence="1">
    <location>
        <begin position="47"/>
        <end position="112"/>
    </location>
</feature>
<feature type="compositionally biased region" description="Gly residues" evidence="1">
    <location>
        <begin position="47"/>
        <end position="61"/>
    </location>
</feature>
<evidence type="ECO:0000256" key="1">
    <source>
        <dbReference type="SAM" id="MobiDB-lite"/>
    </source>
</evidence>
<dbReference type="EMBL" id="HBUF01403132">
    <property type="protein sequence ID" value="CAG6737391.1"/>
    <property type="molecule type" value="Transcribed_RNA"/>
</dbReference>
<evidence type="ECO:0000256" key="2">
    <source>
        <dbReference type="SAM" id="Phobius"/>
    </source>
</evidence>
<evidence type="ECO:0000313" key="3">
    <source>
        <dbReference type="EMBL" id="CAG6737391.1"/>
    </source>
</evidence>
<keyword evidence="2" id="KW-0812">Transmembrane</keyword>
<organism evidence="3">
    <name type="scientific">Cacopsylla melanoneura</name>
    <dbReference type="NCBI Taxonomy" id="428564"/>
    <lineage>
        <taxon>Eukaryota</taxon>
        <taxon>Metazoa</taxon>
        <taxon>Ecdysozoa</taxon>
        <taxon>Arthropoda</taxon>
        <taxon>Hexapoda</taxon>
        <taxon>Insecta</taxon>
        <taxon>Pterygota</taxon>
        <taxon>Neoptera</taxon>
        <taxon>Paraneoptera</taxon>
        <taxon>Hemiptera</taxon>
        <taxon>Sternorrhyncha</taxon>
        <taxon>Psylloidea</taxon>
        <taxon>Psyllidae</taxon>
        <taxon>Psyllinae</taxon>
        <taxon>Cacopsylla</taxon>
    </lineage>
</organism>
<dbReference type="AlphaFoldDB" id="A0A8D8Z018"/>
<reference evidence="3" key="1">
    <citation type="submission" date="2021-05" db="EMBL/GenBank/DDBJ databases">
        <authorList>
            <person name="Alioto T."/>
            <person name="Alioto T."/>
            <person name="Gomez Garrido J."/>
        </authorList>
    </citation>
    <scope>NUCLEOTIDE SEQUENCE</scope>
</reference>
<keyword evidence="2" id="KW-0472">Membrane</keyword>
<name>A0A8D8Z018_9HEMI</name>
<feature type="transmembrane region" description="Helical" evidence="2">
    <location>
        <begin position="172"/>
        <end position="196"/>
    </location>
</feature>
<keyword evidence="2" id="KW-1133">Transmembrane helix</keyword>
<proteinExistence type="predicted"/>
<feature type="compositionally biased region" description="Polar residues" evidence="1">
    <location>
        <begin position="95"/>
        <end position="107"/>
    </location>
</feature>
<protein>
    <submittedName>
        <fullName evidence="3">Uncharacterized protein</fullName>
    </submittedName>
</protein>